<gene>
    <name evidence="3" type="ORF">SAY86_029112</name>
</gene>
<keyword evidence="2" id="KW-0472">Membrane</keyword>
<accession>A0AAN7RF94</accession>
<reference evidence="3 4" key="1">
    <citation type="journal article" date="2023" name="Hortic Res">
        <title>Pangenome of water caltrop reveals structural variations and asymmetric subgenome divergence after allopolyploidization.</title>
        <authorList>
            <person name="Zhang X."/>
            <person name="Chen Y."/>
            <person name="Wang L."/>
            <person name="Yuan Y."/>
            <person name="Fang M."/>
            <person name="Shi L."/>
            <person name="Lu R."/>
            <person name="Comes H.P."/>
            <person name="Ma Y."/>
            <person name="Chen Y."/>
            <person name="Huang G."/>
            <person name="Zhou Y."/>
            <person name="Zheng Z."/>
            <person name="Qiu Y."/>
        </authorList>
    </citation>
    <scope>NUCLEOTIDE SEQUENCE [LARGE SCALE GENOMIC DNA]</scope>
    <source>
        <strain evidence="3">F231</strain>
    </source>
</reference>
<organism evidence="3 4">
    <name type="scientific">Trapa natans</name>
    <name type="common">Water chestnut</name>
    <dbReference type="NCBI Taxonomy" id="22666"/>
    <lineage>
        <taxon>Eukaryota</taxon>
        <taxon>Viridiplantae</taxon>
        <taxon>Streptophyta</taxon>
        <taxon>Embryophyta</taxon>
        <taxon>Tracheophyta</taxon>
        <taxon>Spermatophyta</taxon>
        <taxon>Magnoliopsida</taxon>
        <taxon>eudicotyledons</taxon>
        <taxon>Gunneridae</taxon>
        <taxon>Pentapetalae</taxon>
        <taxon>rosids</taxon>
        <taxon>malvids</taxon>
        <taxon>Myrtales</taxon>
        <taxon>Lythraceae</taxon>
        <taxon>Trapa</taxon>
    </lineage>
</organism>
<keyword evidence="2" id="KW-0812">Transmembrane</keyword>
<sequence>MEVMSIFSPLNIRAVVASSISMAKPLRFAPRKNHLRPKILKTLPSKPIPAPIKIEIPLTEDVSEDSMSDASLVGLPSTAETSERDELNTSGSVVEEILDLGKFSTKSMIKYGAYFIGFFLFQTICAVWMLMGIDEKSNGSELGVDEEYKDKSMINGNAGRYFPHGKVSPRIGGAALYLEESEVEEKIEEIRLMAREARRLETKNLKGYTEGIQVEEELTSNSRFGFDKEIDFQLKKMEKKLKSVKKSPALRKDVSRPEDPGNGLVFKKKLKYRDASSRKNSQCPKGFGSENLTPPVSDGTNSYQELQSDDPDIENGTKTSVLLEEVEVEDSEGALLQSGQGSSLNEVVNSGSYGELSLNKSQSFDSIGDSSKKSPISMRRDDAACFWWLNLPCVFAILMRRGSNHEGPEGLFTLKIGSDKDDKSVSSYVIGFEDRADANNFCFLLESFFEDLSDFTSDIVPLLKKELEAAVEAKTMNIFVLKKGQLRLYAGQPFPDVEMELVSLVKENESAYG</sequence>
<evidence type="ECO:0000313" key="3">
    <source>
        <dbReference type="EMBL" id="KAK4796786.1"/>
    </source>
</evidence>
<evidence type="ECO:0000256" key="1">
    <source>
        <dbReference type="SAM" id="MobiDB-lite"/>
    </source>
</evidence>
<feature type="compositionally biased region" description="Polar residues" evidence="1">
    <location>
        <begin position="290"/>
        <end position="306"/>
    </location>
</feature>
<comment type="caution">
    <text evidence="3">The sequence shown here is derived from an EMBL/GenBank/DDBJ whole genome shotgun (WGS) entry which is preliminary data.</text>
</comment>
<protein>
    <submittedName>
        <fullName evidence="3">Uncharacterized protein</fullName>
    </submittedName>
</protein>
<proteinExistence type="predicted"/>
<feature type="region of interest" description="Disordered" evidence="1">
    <location>
        <begin position="245"/>
        <end position="315"/>
    </location>
</feature>
<feature type="transmembrane region" description="Helical" evidence="2">
    <location>
        <begin position="111"/>
        <end position="131"/>
    </location>
</feature>
<evidence type="ECO:0000256" key="2">
    <source>
        <dbReference type="SAM" id="Phobius"/>
    </source>
</evidence>
<evidence type="ECO:0000313" key="4">
    <source>
        <dbReference type="Proteomes" id="UP001346149"/>
    </source>
</evidence>
<dbReference type="PANTHER" id="PTHR34962:SF3">
    <property type="entry name" value="ABC SUBFAMILY C PROTEIN"/>
    <property type="match status" value="1"/>
</dbReference>
<dbReference type="Proteomes" id="UP001346149">
    <property type="component" value="Unassembled WGS sequence"/>
</dbReference>
<keyword evidence="4" id="KW-1185">Reference proteome</keyword>
<dbReference type="PANTHER" id="PTHR34962">
    <property type="entry name" value="EMBRYO DEFECTIVE 1703-RELATED"/>
    <property type="match status" value="1"/>
</dbReference>
<feature type="compositionally biased region" description="Basic and acidic residues" evidence="1">
    <location>
        <begin position="250"/>
        <end position="259"/>
    </location>
</feature>
<name>A0AAN7RF94_TRANT</name>
<keyword evidence="2" id="KW-1133">Transmembrane helix</keyword>
<dbReference type="EMBL" id="JAXQNO010000006">
    <property type="protein sequence ID" value="KAK4796786.1"/>
    <property type="molecule type" value="Genomic_DNA"/>
</dbReference>
<dbReference type="AlphaFoldDB" id="A0AAN7RF94"/>